<dbReference type="VEuPathDB" id="FungiDB:MUCCIDRAFT_113091"/>
<protein>
    <submittedName>
        <fullName evidence="2">Uncharacterized protein</fullName>
    </submittedName>
</protein>
<name>A0A168JU90_MUCCL</name>
<proteinExistence type="predicted"/>
<accession>A0A168JU90</accession>
<evidence type="ECO:0000313" key="2">
    <source>
        <dbReference type="EMBL" id="OAD01624.1"/>
    </source>
</evidence>
<dbReference type="Proteomes" id="UP000077051">
    <property type="component" value="Unassembled WGS sequence"/>
</dbReference>
<comment type="caution">
    <text evidence="2">The sequence shown here is derived from an EMBL/GenBank/DDBJ whole genome shotgun (WGS) entry which is preliminary data.</text>
</comment>
<evidence type="ECO:0000313" key="3">
    <source>
        <dbReference type="Proteomes" id="UP000077051"/>
    </source>
</evidence>
<sequence length="63" mass="6966">MSIKTWSELSLLRTPNMDSGKGDEEKKRKREIPGPHASGQAYMPTFRTANVDAYVDGGLLSLL</sequence>
<dbReference type="AlphaFoldDB" id="A0A168JU90"/>
<gene>
    <name evidence="2" type="ORF">MUCCIDRAFT_113091</name>
</gene>
<feature type="region of interest" description="Disordered" evidence="1">
    <location>
        <begin position="1"/>
        <end position="41"/>
    </location>
</feature>
<reference evidence="2 3" key="1">
    <citation type="submission" date="2015-06" db="EMBL/GenBank/DDBJ databases">
        <title>Expansion of signal transduction pathways in fungi by whole-genome duplication.</title>
        <authorList>
            <consortium name="DOE Joint Genome Institute"/>
            <person name="Corrochano L.M."/>
            <person name="Kuo A."/>
            <person name="Marcet-Houben M."/>
            <person name="Polaino S."/>
            <person name="Salamov A."/>
            <person name="Villalobos J.M."/>
            <person name="Alvarez M.I."/>
            <person name="Avalos J."/>
            <person name="Benito E.P."/>
            <person name="Benoit I."/>
            <person name="Burger G."/>
            <person name="Camino L.P."/>
            <person name="Canovas D."/>
            <person name="Cerda-Olmedo E."/>
            <person name="Cheng J.-F."/>
            <person name="Dominguez A."/>
            <person name="Elias M."/>
            <person name="Eslava A.P."/>
            <person name="Glaser F."/>
            <person name="Grimwood J."/>
            <person name="Gutierrez G."/>
            <person name="Heitman J."/>
            <person name="Henrissat B."/>
            <person name="Iturriaga E.A."/>
            <person name="Lang B.F."/>
            <person name="Lavin J.L."/>
            <person name="Lee S."/>
            <person name="Li W."/>
            <person name="Lindquist E."/>
            <person name="Lopez-Garcia S."/>
            <person name="Luque E.M."/>
            <person name="Marcos A.T."/>
            <person name="Martin J."/>
            <person name="Mccluskey K."/>
            <person name="Medina H.R."/>
            <person name="Miralles-Duran A."/>
            <person name="Miyazaki A."/>
            <person name="Munoz-Torres E."/>
            <person name="Oguiza J.A."/>
            <person name="Ohm R."/>
            <person name="Olmedo M."/>
            <person name="Orejas M."/>
            <person name="Ortiz-Castellanos L."/>
            <person name="Pisabarro A.G."/>
            <person name="Rodriguez-Romero J."/>
            <person name="Ruiz-Herrera J."/>
            <person name="Ruiz-Vazquez R."/>
            <person name="Sanz C."/>
            <person name="Schackwitz W."/>
            <person name="Schmutz J."/>
            <person name="Shahriari M."/>
            <person name="Shelest E."/>
            <person name="Silva-Franco F."/>
            <person name="Soanes D."/>
            <person name="Syed K."/>
            <person name="Tagua V.G."/>
            <person name="Talbot N.J."/>
            <person name="Thon M."/>
            <person name="De Vries R.P."/>
            <person name="Wiebenga A."/>
            <person name="Yadav J.S."/>
            <person name="Braun E.L."/>
            <person name="Baker S."/>
            <person name="Garre V."/>
            <person name="Horwitz B."/>
            <person name="Torres-Martinez S."/>
            <person name="Idnurm A."/>
            <person name="Herrera-Estrella A."/>
            <person name="Gabaldon T."/>
            <person name="Grigoriev I.V."/>
        </authorList>
    </citation>
    <scope>NUCLEOTIDE SEQUENCE [LARGE SCALE GENOMIC DNA]</scope>
    <source>
        <strain evidence="2 3">CBS 277.49</strain>
    </source>
</reference>
<organism evidence="2 3">
    <name type="scientific">Mucor lusitanicus CBS 277.49</name>
    <dbReference type="NCBI Taxonomy" id="747725"/>
    <lineage>
        <taxon>Eukaryota</taxon>
        <taxon>Fungi</taxon>
        <taxon>Fungi incertae sedis</taxon>
        <taxon>Mucoromycota</taxon>
        <taxon>Mucoromycotina</taxon>
        <taxon>Mucoromycetes</taxon>
        <taxon>Mucorales</taxon>
        <taxon>Mucorineae</taxon>
        <taxon>Mucoraceae</taxon>
        <taxon>Mucor</taxon>
    </lineage>
</organism>
<keyword evidence="3" id="KW-1185">Reference proteome</keyword>
<evidence type="ECO:0000256" key="1">
    <source>
        <dbReference type="SAM" id="MobiDB-lite"/>
    </source>
</evidence>
<dbReference type="EMBL" id="AMYB01000006">
    <property type="protein sequence ID" value="OAD01624.1"/>
    <property type="molecule type" value="Genomic_DNA"/>
</dbReference>